<dbReference type="PATRIC" id="fig|1123269.5.peg.5060"/>
<dbReference type="RefSeq" id="WP_025294867.1">
    <property type="nucleotide sequence ID" value="NZ_CP006644.1"/>
</dbReference>
<dbReference type="PANTHER" id="PTHR36503">
    <property type="entry name" value="BLR2520 PROTEIN"/>
    <property type="match status" value="1"/>
</dbReference>
<evidence type="ECO:0000313" key="2">
    <source>
        <dbReference type="EMBL" id="AHE56764.1"/>
    </source>
</evidence>
<name>W0AFS6_9SPHN</name>
<dbReference type="eggNOG" id="COG3607">
    <property type="taxonomic scope" value="Bacteria"/>
</dbReference>
<reference evidence="2 3" key="1">
    <citation type="submission" date="2013-07" db="EMBL/GenBank/DDBJ databases">
        <title>Completed genome of Sphingomonas sanxanigenens NX02.</title>
        <authorList>
            <person name="Ma T."/>
            <person name="Huang H."/>
            <person name="Wu M."/>
            <person name="Li X."/>
            <person name="Li G."/>
        </authorList>
    </citation>
    <scope>NUCLEOTIDE SEQUENCE [LARGE SCALE GENOMIC DNA]</scope>
    <source>
        <strain evidence="2 3">NX02</strain>
    </source>
</reference>
<dbReference type="OrthoDB" id="9798430at2"/>
<dbReference type="EMBL" id="CP006644">
    <property type="protein sequence ID" value="AHE56764.1"/>
    <property type="molecule type" value="Genomic_DNA"/>
</dbReference>
<accession>W0AFS6</accession>
<organism evidence="2 3">
    <name type="scientific">Sphingomonas sanxanigenens DSM 19645 = NX02</name>
    <dbReference type="NCBI Taxonomy" id="1123269"/>
    <lineage>
        <taxon>Bacteria</taxon>
        <taxon>Pseudomonadati</taxon>
        <taxon>Pseudomonadota</taxon>
        <taxon>Alphaproteobacteria</taxon>
        <taxon>Sphingomonadales</taxon>
        <taxon>Sphingomonadaceae</taxon>
        <taxon>Sphingomonas</taxon>
    </lineage>
</organism>
<sequence>MAKLIFVNLPVSDVARATAFYEAIGATRDPRFCTDDCSMVAFSETIHFMLMTHKRYADFTSKTIVDAHKASEVLIALSEDSRAEVDATLARAIAAGGAADPTPPQDMGDFMYGRSFEDLDGHIIELAWMDVDAAMSAFAPGETEPA</sequence>
<proteinExistence type="predicted"/>
<evidence type="ECO:0000259" key="1">
    <source>
        <dbReference type="Pfam" id="PF00903"/>
    </source>
</evidence>
<dbReference type="STRING" id="1123269.NX02_25795"/>
<keyword evidence="3" id="KW-1185">Reference proteome</keyword>
<dbReference type="Proteomes" id="UP000018851">
    <property type="component" value="Chromosome"/>
</dbReference>
<dbReference type="Gene3D" id="3.10.180.10">
    <property type="entry name" value="2,3-Dihydroxybiphenyl 1,2-Dioxygenase, domain 1"/>
    <property type="match status" value="1"/>
</dbReference>
<gene>
    <name evidence="2" type="ORF">NX02_25795</name>
</gene>
<dbReference type="PANTHER" id="PTHR36503:SF2">
    <property type="entry name" value="BLR2408 PROTEIN"/>
    <property type="match status" value="1"/>
</dbReference>
<dbReference type="HOGENOM" id="CLU_046006_21_0_5"/>
<dbReference type="Pfam" id="PF00903">
    <property type="entry name" value="Glyoxalase"/>
    <property type="match status" value="1"/>
</dbReference>
<dbReference type="KEGG" id="ssan:NX02_25795"/>
<dbReference type="InterPro" id="IPR029068">
    <property type="entry name" value="Glyas_Bleomycin-R_OHBP_Dase"/>
</dbReference>
<protein>
    <recommendedName>
        <fullName evidence="1">Glyoxalase/fosfomycin resistance/dioxygenase domain-containing protein</fullName>
    </recommendedName>
</protein>
<dbReference type="InterPro" id="IPR004360">
    <property type="entry name" value="Glyas_Fos-R_dOase_dom"/>
</dbReference>
<evidence type="ECO:0000313" key="3">
    <source>
        <dbReference type="Proteomes" id="UP000018851"/>
    </source>
</evidence>
<dbReference type="AlphaFoldDB" id="W0AFS6"/>
<dbReference type="SUPFAM" id="SSF54593">
    <property type="entry name" value="Glyoxalase/Bleomycin resistance protein/Dihydroxybiphenyl dioxygenase"/>
    <property type="match status" value="1"/>
</dbReference>
<feature type="domain" description="Glyoxalase/fosfomycin resistance/dioxygenase" evidence="1">
    <location>
        <begin position="6"/>
        <end position="126"/>
    </location>
</feature>